<accession>A0ABP8Y550</accession>
<organism evidence="3 4">
    <name type="scientific">Pedococcus ginsenosidimutans</name>
    <dbReference type="NCBI Taxonomy" id="490570"/>
    <lineage>
        <taxon>Bacteria</taxon>
        <taxon>Bacillati</taxon>
        <taxon>Actinomycetota</taxon>
        <taxon>Actinomycetes</taxon>
        <taxon>Micrococcales</taxon>
        <taxon>Intrasporangiaceae</taxon>
        <taxon>Pedococcus</taxon>
    </lineage>
</organism>
<name>A0ABP8Y550_9MICO</name>
<sequence length="565" mass="57130">MSGSLFEPNRPEGSGDPSRDPSGAPGATGGETPVEPYRPSSYQSQYASGYPSREALAAHAAQSGHDPHDEDAAPLLGGPEPARRRGRTVALVGGLLGIVVLGSGGAFAYSALSGGGAQPESVLPSTAVAFAKVDLDPSAGQKIDAVRFLRTFPKVKGKVSEDADLRKVAFEALQKDGTLKGVDYAKDVEPWLGQRLGVALVPGASAKDEPTPVIALAVTDGDAARKSLPSLATGLGGACRVLEDYAVCTQGKDGAVLDGVVTATGKGTLADSADFRKDMADLGEDGVAAAWFDSEKAAPVMAMLGGAAGVLPSGAANPAGSGRTAVALRFDGPNLELAGHVNGAKTQFMGTQRVGAALSRLPDDTLAAISVANAGDQLKAAWPEMEKGLRTTLGSQQFEDGLSQVQDALGISVPQDLAAALGSQFTVAFGGMGTDGAPKVAVVGNGDQAVLQKIATAGSVLTSPDELAFRPGQGRSVLAFTDDYATEVATGKGLGGMPGFKDSVRDVDKARVAGYVDISGLVAAFKDESGSSKQDAADIANLAALGFSASGEGNSADFSVRLTTK</sequence>
<evidence type="ECO:0000313" key="3">
    <source>
        <dbReference type="EMBL" id="GAA4720817.1"/>
    </source>
</evidence>
<gene>
    <name evidence="3" type="ORF">GCM10025782_17920</name>
</gene>
<dbReference type="EMBL" id="BAABLO010000005">
    <property type="protein sequence ID" value="GAA4720817.1"/>
    <property type="molecule type" value="Genomic_DNA"/>
</dbReference>
<keyword evidence="2" id="KW-0812">Transmembrane</keyword>
<reference evidence="4" key="1">
    <citation type="journal article" date="2019" name="Int. J. Syst. Evol. Microbiol.">
        <title>The Global Catalogue of Microorganisms (GCM) 10K type strain sequencing project: providing services to taxonomists for standard genome sequencing and annotation.</title>
        <authorList>
            <consortium name="The Broad Institute Genomics Platform"/>
            <consortium name="The Broad Institute Genome Sequencing Center for Infectious Disease"/>
            <person name="Wu L."/>
            <person name="Ma J."/>
        </authorList>
    </citation>
    <scope>NUCLEOTIDE SEQUENCE [LARGE SCALE GENOMIC DNA]</scope>
    <source>
        <strain evidence="4">JCM 18961</strain>
    </source>
</reference>
<keyword evidence="2" id="KW-1133">Transmembrane helix</keyword>
<comment type="caution">
    <text evidence="3">The sequence shown here is derived from an EMBL/GenBank/DDBJ whole genome shotgun (WGS) entry which is preliminary data.</text>
</comment>
<dbReference type="InterPro" id="IPR021787">
    <property type="entry name" value="DUF3352"/>
</dbReference>
<dbReference type="Proteomes" id="UP001500556">
    <property type="component" value="Unassembled WGS sequence"/>
</dbReference>
<proteinExistence type="predicted"/>
<feature type="transmembrane region" description="Helical" evidence="2">
    <location>
        <begin position="89"/>
        <end position="112"/>
    </location>
</feature>
<dbReference type="RefSeq" id="WP_345502642.1">
    <property type="nucleotide sequence ID" value="NZ_BAABLO010000005.1"/>
</dbReference>
<evidence type="ECO:0000313" key="4">
    <source>
        <dbReference type="Proteomes" id="UP001500556"/>
    </source>
</evidence>
<feature type="region of interest" description="Disordered" evidence="1">
    <location>
        <begin position="1"/>
        <end position="83"/>
    </location>
</feature>
<protein>
    <recommendedName>
        <fullName evidence="5">DUF3352 domain-containing protein</fullName>
    </recommendedName>
</protein>
<evidence type="ECO:0008006" key="5">
    <source>
        <dbReference type="Google" id="ProtNLM"/>
    </source>
</evidence>
<evidence type="ECO:0000256" key="1">
    <source>
        <dbReference type="SAM" id="MobiDB-lite"/>
    </source>
</evidence>
<keyword evidence="2" id="KW-0472">Membrane</keyword>
<evidence type="ECO:0000256" key="2">
    <source>
        <dbReference type="SAM" id="Phobius"/>
    </source>
</evidence>
<keyword evidence="4" id="KW-1185">Reference proteome</keyword>
<dbReference type="Pfam" id="PF11832">
    <property type="entry name" value="DUF3352"/>
    <property type="match status" value="2"/>
</dbReference>